<comment type="caution">
    <text evidence="2">The sequence shown here is derived from an EMBL/GenBank/DDBJ whole genome shotgun (WGS) entry which is preliminary data.</text>
</comment>
<dbReference type="Proteomes" id="UP001139011">
    <property type="component" value="Unassembled WGS sequence"/>
</dbReference>
<dbReference type="Pfam" id="PF07728">
    <property type="entry name" value="AAA_5"/>
    <property type="match status" value="1"/>
</dbReference>
<dbReference type="InterPro" id="IPR011704">
    <property type="entry name" value="ATPase_dyneun-rel_AAA"/>
</dbReference>
<dbReference type="AlphaFoldDB" id="A0A9X1X7U9"/>
<reference evidence="2" key="1">
    <citation type="submission" date="2021-09" db="EMBL/GenBank/DDBJ databases">
        <title>Genome analysis of Fictibacillus sp. KIGAM418 isolated from marine sediment.</title>
        <authorList>
            <person name="Seo M.-J."/>
            <person name="Cho E.-S."/>
            <person name="Hwang C.Y."/>
        </authorList>
    </citation>
    <scope>NUCLEOTIDE SEQUENCE</scope>
    <source>
        <strain evidence="2">KIGAM418</strain>
    </source>
</reference>
<dbReference type="SUPFAM" id="SSF52540">
    <property type="entry name" value="P-loop containing nucleoside triphosphate hydrolases"/>
    <property type="match status" value="1"/>
</dbReference>
<organism evidence="2 3">
    <name type="scientific">Fictibacillus marinisediminis</name>
    <dbReference type="NCBI Taxonomy" id="2878389"/>
    <lineage>
        <taxon>Bacteria</taxon>
        <taxon>Bacillati</taxon>
        <taxon>Bacillota</taxon>
        <taxon>Bacilli</taxon>
        <taxon>Bacillales</taxon>
        <taxon>Fictibacillaceae</taxon>
        <taxon>Fictibacillus</taxon>
    </lineage>
</organism>
<dbReference type="Gene3D" id="3.40.50.300">
    <property type="entry name" value="P-loop containing nucleotide triphosphate hydrolases"/>
    <property type="match status" value="1"/>
</dbReference>
<evidence type="ECO:0000313" key="2">
    <source>
        <dbReference type="EMBL" id="MCK6255468.1"/>
    </source>
</evidence>
<feature type="domain" description="ATPase dynein-related AAA" evidence="1">
    <location>
        <begin position="340"/>
        <end position="484"/>
    </location>
</feature>
<protein>
    <submittedName>
        <fullName evidence="2">AAA family ATPase</fullName>
    </submittedName>
</protein>
<dbReference type="RefSeq" id="WP_248251292.1">
    <property type="nucleotide sequence ID" value="NZ_JAIWJX010000002.1"/>
</dbReference>
<dbReference type="InterPro" id="IPR027417">
    <property type="entry name" value="P-loop_NTPase"/>
</dbReference>
<evidence type="ECO:0000313" key="3">
    <source>
        <dbReference type="Proteomes" id="UP001139011"/>
    </source>
</evidence>
<name>A0A9X1X7U9_9BACL</name>
<dbReference type="GO" id="GO:0016887">
    <property type="term" value="F:ATP hydrolysis activity"/>
    <property type="evidence" value="ECO:0007669"/>
    <property type="project" value="InterPro"/>
</dbReference>
<sequence>MINHKTWDVFLLGTLAEDEYVEQETGRRKGIFINSQNVIQFLIKVISQEPDNFPNERLFTGYATDLEPYGFVDDLTKMDYQREENFVNFISDFVLVFSPAKKMTTSQNEVYHAKDLQLKRKVDSHLDNDTLVPLPVFSQQKHGYDYEEFIQRLLSKRYVGKVDKLSIEQNDTPQYILWKDDNGSYKVVGDFDNHSYAHGGFCFTYADQLRLTSLTDDWIDESYEVNDSIIFININMFDSLEDLLNLDNAEILEPITIASEEVAAAVADPPVQKVSDLTMNTLNTSILPVDHQPIVITDETEDEEHKFIEQFILVTRDNGLQYEEKDLINFHTAMKTSNLVILQGMSGTGKSRLVSSYAKALQIHNDEQLTIIPVRPAWSDDADLIGYVDSMHMVYRPGDSGLVDTLINASKERNKLFIIGFDEMNLARVEHYFSQFLSVLEMEQGRRVLKLYNESLENRLYNSAQYPSSIPIGENIMFVGTVNIDESTYHFSDKVLDRSNVISLNVLPYDQLREIKEERKRNDSYDKISIQAFSGFKNNSQVLQLTSEETDLLWELHTEFQKITVNMGIGPRVVRQIDMYLKNLPHSLYLNRRQAFDLQLVQRILTKVRGPEEFLKNLIGTYNIETDELSESLLSDILLKNNNVSDFEKTFKILKHKAKELKVNGYTF</sequence>
<proteinExistence type="predicted"/>
<keyword evidence="3" id="KW-1185">Reference proteome</keyword>
<gene>
    <name evidence="2" type="ORF">LCY76_02360</name>
</gene>
<accession>A0A9X1X7U9</accession>
<dbReference type="EMBL" id="JAIWJX010000002">
    <property type="protein sequence ID" value="MCK6255468.1"/>
    <property type="molecule type" value="Genomic_DNA"/>
</dbReference>
<evidence type="ECO:0000259" key="1">
    <source>
        <dbReference type="Pfam" id="PF07728"/>
    </source>
</evidence>
<dbReference type="GO" id="GO:0005524">
    <property type="term" value="F:ATP binding"/>
    <property type="evidence" value="ECO:0007669"/>
    <property type="project" value="InterPro"/>
</dbReference>